<dbReference type="KEGG" id="crx:CRECT_0179"/>
<dbReference type="Proteomes" id="UP000502377">
    <property type="component" value="Chromosome"/>
</dbReference>
<keyword evidence="1" id="KW-1133">Transmembrane helix</keyword>
<keyword evidence="1" id="KW-0472">Membrane</keyword>
<feature type="transmembrane region" description="Helical" evidence="1">
    <location>
        <begin position="51"/>
        <end position="74"/>
    </location>
</feature>
<dbReference type="EMBL" id="CP012543">
    <property type="protein sequence ID" value="QCD45881.1"/>
    <property type="molecule type" value="Genomic_DNA"/>
</dbReference>
<gene>
    <name evidence="2" type="ORF">CRECT_0179</name>
</gene>
<accession>A0A6G5QJQ2</accession>
<protein>
    <submittedName>
        <fullName evidence="2">Uncharacterized protein</fullName>
    </submittedName>
</protein>
<reference evidence="2 3" key="1">
    <citation type="submission" date="2016-07" db="EMBL/GenBank/DDBJ databases">
        <title>Comparative genomics of the Campylobacter concisus group.</title>
        <authorList>
            <person name="Miller W.G."/>
            <person name="Yee E."/>
            <person name="Chapman M.H."/>
            <person name="Huynh S."/>
            <person name="Bono J.L."/>
            <person name="On S.L.W."/>
            <person name="StLeger J."/>
            <person name="Foster G."/>
            <person name="Parker C.T."/>
        </authorList>
    </citation>
    <scope>NUCLEOTIDE SEQUENCE [LARGE SCALE GENOMIC DNA]</scope>
    <source>
        <strain evidence="2 3">ATCC 33238</strain>
    </source>
</reference>
<sequence>MTLERSYMRAFCIFADRKPKRRIFTFYFSSSDSEVTLRACYGAGGERFFSLYSTCAEILLVFCICFDFLCLCLAKSNAKTI</sequence>
<keyword evidence="1" id="KW-0812">Transmembrane</keyword>
<proteinExistence type="predicted"/>
<evidence type="ECO:0000313" key="2">
    <source>
        <dbReference type="EMBL" id="QCD45881.1"/>
    </source>
</evidence>
<organism evidence="2 3">
    <name type="scientific">Campylobacter rectus</name>
    <name type="common">Wolinella recta</name>
    <dbReference type="NCBI Taxonomy" id="203"/>
    <lineage>
        <taxon>Bacteria</taxon>
        <taxon>Pseudomonadati</taxon>
        <taxon>Campylobacterota</taxon>
        <taxon>Epsilonproteobacteria</taxon>
        <taxon>Campylobacterales</taxon>
        <taxon>Campylobacteraceae</taxon>
        <taxon>Campylobacter</taxon>
    </lineage>
</organism>
<evidence type="ECO:0000256" key="1">
    <source>
        <dbReference type="SAM" id="Phobius"/>
    </source>
</evidence>
<dbReference type="AlphaFoldDB" id="A0A6G5QJQ2"/>
<evidence type="ECO:0000313" key="3">
    <source>
        <dbReference type="Proteomes" id="UP000502377"/>
    </source>
</evidence>
<name>A0A6G5QJQ2_CAMRE</name>